<dbReference type="InterPro" id="IPR002347">
    <property type="entry name" value="SDR_fam"/>
</dbReference>
<dbReference type="Pfam" id="PF00106">
    <property type="entry name" value="adh_short"/>
    <property type="match status" value="1"/>
</dbReference>
<accession>A0A1L7ACN6</accession>
<evidence type="ECO:0000259" key="4">
    <source>
        <dbReference type="SMART" id="SM00822"/>
    </source>
</evidence>
<keyword evidence="3" id="KW-0472">Membrane</keyword>
<keyword evidence="3" id="KW-0812">Transmembrane</keyword>
<dbReference type="InterPro" id="IPR057326">
    <property type="entry name" value="KR_dom"/>
</dbReference>
<gene>
    <name evidence="5" type="ORF">RGI145_04905</name>
</gene>
<dbReference type="Gene3D" id="3.40.50.720">
    <property type="entry name" value="NAD(P)-binding Rossmann-like Domain"/>
    <property type="match status" value="1"/>
</dbReference>
<dbReference type="GO" id="GO:0016491">
    <property type="term" value="F:oxidoreductase activity"/>
    <property type="evidence" value="ECO:0007669"/>
    <property type="project" value="UniProtKB-KW"/>
</dbReference>
<dbReference type="KEGG" id="rgi:RGI145_04905"/>
<proteinExistence type="inferred from homology"/>
<dbReference type="GO" id="GO:0016020">
    <property type="term" value="C:membrane"/>
    <property type="evidence" value="ECO:0007669"/>
    <property type="project" value="TreeGrafter"/>
</dbReference>
<dbReference type="RefSeq" id="WP_075797486.1">
    <property type="nucleotide sequence ID" value="NZ_CP015583.1"/>
</dbReference>
<evidence type="ECO:0000313" key="5">
    <source>
        <dbReference type="EMBL" id="APT56542.1"/>
    </source>
</evidence>
<keyword evidence="3" id="KW-1133">Transmembrane helix</keyword>
<keyword evidence="2" id="KW-0560">Oxidoreductase</keyword>
<dbReference type="PANTHER" id="PTHR44196">
    <property type="entry name" value="DEHYDROGENASE/REDUCTASE SDR FAMILY MEMBER 7B"/>
    <property type="match status" value="1"/>
</dbReference>
<evidence type="ECO:0000256" key="2">
    <source>
        <dbReference type="ARBA" id="ARBA00023002"/>
    </source>
</evidence>
<dbReference type="PRINTS" id="PR00081">
    <property type="entry name" value="GDHRDH"/>
</dbReference>
<comment type="similarity">
    <text evidence="1">Belongs to the short-chain dehydrogenases/reductases (SDR) family.</text>
</comment>
<evidence type="ECO:0000256" key="3">
    <source>
        <dbReference type="SAM" id="Phobius"/>
    </source>
</evidence>
<feature type="transmembrane region" description="Helical" evidence="3">
    <location>
        <begin position="317"/>
        <end position="340"/>
    </location>
</feature>
<sequence length="673" mass="73515">MAKPHRKPLRQQVIVLTGATSGIGLATARLAAERGASLVLAARNEDALRSLRDELRARGGRTEYVVADVADAEAVEKVAQKAIDSFGGFDSWVNNAGAAIYGRIEDTPLEDQRRLFDVNYWGVVNGTQVAAKHLKQRGGTIVNVGSVLSDRAMELQGVYSASKHAVKGITDAFRMEFEEAGYPISVTLVKPSSVDTLFPEHARNVTDSAGLKLPAPVYHPRLVAKAILHACEHAPRTLVVGMGGYAIALLGNHAPRLTDRFMEAFGRRSQTRQSPGRKDRHDNLYEPRADLAETGAIKDQPAPRRSSVLLEAQMNPLGTTGVLIGLGVLAAGVAVGVHYSRKSRDRALLREAEEAMRRGRWSLSRLGSGKGDEWAGLSRKARRRAEQLAREAESRASRGGSLLGGLFGRARHDARDLAEDTSSRAHSLWGRWRGQADDFAEESQDRVQSWRGSAMGLIGQARGRAGDLAEDAQDRADRYRDEARSFLGRVRGRAEDAAETAYDTAGEYRDSARSFLGRARGRAEDVADTAQDRASALRGGAMSLLGRGQDRVEGFAGDVRERVEHMRDEAQGKAQGLLRGGRRKARRRARRGESVLVSFLCSLRQGLDGVVDRLSGRPSRRSAGWMDRASELGETLRDTASHAGHDAAELAGRARKRGDALVRDLRREIRRWA</sequence>
<dbReference type="EMBL" id="CP015583">
    <property type="protein sequence ID" value="APT56542.1"/>
    <property type="molecule type" value="Genomic_DNA"/>
</dbReference>
<organism evidence="5">
    <name type="scientific">Roseomonas gilardii</name>
    <dbReference type="NCBI Taxonomy" id="257708"/>
    <lineage>
        <taxon>Bacteria</taxon>
        <taxon>Pseudomonadati</taxon>
        <taxon>Pseudomonadota</taxon>
        <taxon>Alphaproteobacteria</taxon>
        <taxon>Acetobacterales</taxon>
        <taxon>Roseomonadaceae</taxon>
        <taxon>Roseomonas</taxon>
    </lineage>
</organism>
<reference evidence="5" key="1">
    <citation type="submission" date="2016-05" db="EMBL/GenBank/DDBJ databases">
        <title>Complete Genome and Methylome Analysis of Psychrotrophic Bacterial Isolates from Antarctic Lake Untersee.</title>
        <authorList>
            <person name="Fomenkov A."/>
            <person name="Akimov V.N."/>
            <person name="Vasilyeva L.V."/>
            <person name="Andersen D."/>
            <person name="Vincze T."/>
            <person name="Roberts R.J."/>
        </authorList>
    </citation>
    <scope>NUCLEOTIDE SEQUENCE [LARGE SCALE GENOMIC DNA]</scope>
    <source>
        <strain evidence="5">U14-5</strain>
    </source>
</reference>
<dbReference type="AlphaFoldDB" id="A0A1L7ACN6"/>
<protein>
    <recommendedName>
        <fullName evidence="4">Ketoreductase domain-containing protein</fullName>
    </recommendedName>
</protein>
<dbReference type="PRINTS" id="PR00080">
    <property type="entry name" value="SDRFAMILY"/>
</dbReference>
<dbReference type="STRING" id="257708.RGI145_04905"/>
<dbReference type="SMART" id="SM00822">
    <property type="entry name" value="PKS_KR"/>
    <property type="match status" value="1"/>
</dbReference>
<dbReference type="Proteomes" id="UP000185494">
    <property type="component" value="Chromosome 1"/>
</dbReference>
<evidence type="ECO:0000256" key="1">
    <source>
        <dbReference type="ARBA" id="ARBA00006484"/>
    </source>
</evidence>
<dbReference type="InterPro" id="IPR036291">
    <property type="entry name" value="NAD(P)-bd_dom_sf"/>
</dbReference>
<dbReference type="PANTHER" id="PTHR44196:SF1">
    <property type="entry name" value="DEHYDROGENASE_REDUCTASE SDR FAMILY MEMBER 7B"/>
    <property type="match status" value="1"/>
</dbReference>
<name>A0A1L7ACN6_9PROT</name>
<dbReference type="SUPFAM" id="SSF51735">
    <property type="entry name" value="NAD(P)-binding Rossmann-fold domains"/>
    <property type="match status" value="1"/>
</dbReference>
<dbReference type="PROSITE" id="PS00061">
    <property type="entry name" value="ADH_SHORT"/>
    <property type="match status" value="1"/>
</dbReference>
<feature type="domain" description="Ketoreductase" evidence="4">
    <location>
        <begin position="12"/>
        <end position="288"/>
    </location>
</feature>
<dbReference type="Gene3D" id="1.20.120.20">
    <property type="entry name" value="Apolipoprotein"/>
    <property type="match status" value="1"/>
</dbReference>
<dbReference type="NCBIfam" id="NF005495">
    <property type="entry name" value="PRK07109.1"/>
    <property type="match status" value="1"/>
</dbReference>
<dbReference type="eggNOG" id="COG0300">
    <property type="taxonomic scope" value="Bacteria"/>
</dbReference>
<dbReference type="InterPro" id="IPR020904">
    <property type="entry name" value="Sc_DH/Rdtase_CS"/>
</dbReference>